<evidence type="ECO:0000259" key="1">
    <source>
        <dbReference type="Pfam" id="PF01935"/>
    </source>
</evidence>
<reference evidence="2" key="1">
    <citation type="submission" date="2017-01" db="EMBL/GenBank/DDBJ databases">
        <authorList>
            <person name="Lo R."/>
        </authorList>
    </citation>
    <scope>NUCLEOTIDE SEQUENCE</scope>
    <source>
        <strain evidence="2">537</strain>
    </source>
</reference>
<comment type="caution">
    <text evidence="2">The sequence shown here is derived from an EMBL/GenBank/DDBJ whole genome shotgun (WGS) entry which is preliminary data.</text>
</comment>
<feature type="domain" description="Helicase HerA central" evidence="1">
    <location>
        <begin position="433"/>
        <end position="576"/>
    </location>
</feature>
<dbReference type="SUPFAM" id="SSF52540">
    <property type="entry name" value="P-loop containing nucleoside triphosphate hydrolases"/>
    <property type="match status" value="1"/>
</dbReference>
<protein>
    <submittedName>
        <fullName evidence="2">TraC-F-type conjugal transfer protein</fullName>
    </submittedName>
</protein>
<dbReference type="AlphaFoldDB" id="A0AAP8JE92"/>
<dbReference type="RefSeq" id="WP_098393801.1">
    <property type="nucleotide sequence ID" value="NZ_JAOWLS010000001.1"/>
</dbReference>
<dbReference type="Gene3D" id="1.10.8.730">
    <property type="match status" value="1"/>
</dbReference>
<gene>
    <name evidence="2" type="ORF">BW154_06875</name>
</gene>
<organism evidence="2 3">
    <name type="scientific">Lactococcus lactis</name>
    <dbReference type="NCBI Taxonomy" id="1358"/>
    <lineage>
        <taxon>Bacteria</taxon>
        <taxon>Bacillati</taxon>
        <taxon>Bacillota</taxon>
        <taxon>Bacilli</taxon>
        <taxon>Lactobacillales</taxon>
        <taxon>Streptococcaceae</taxon>
        <taxon>Lactococcus</taxon>
    </lineage>
</organism>
<dbReference type="Pfam" id="PF01935">
    <property type="entry name" value="DUF87"/>
    <property type="match status" value="1"/>
</dbReference>
<reference evidence="2" key="2">
    <citation type="journal article" date="2018" name="Food Control">
        <title>Characterization of Lactococcus lactis isolates from herbs, fruits and vegetables for use as biopreservatives against Listeria monocytogenes in cheese.</title>
        <authorList>
            <person name="Ho V."/>
            <person name="Lo R."/>
            <person name="Bansal N."/>
            <person name="Turner M.S."/>
        </authorList>
    </citation>
    <scope>NUCLEOTIDE SEQUENCE</scope>
    <source>
        <strain evidence="2">537</strain>
    </source>
</reference>
<sequence length="787" mass="90533">MNLLNRKKSKKLTEAEVRKRERIASLAATTPNTINYTELFENGLMHIVENEYSKTFELGELDYEIAGEDEQIDTVVSYAQALNSLDKFSRYQLLVRNKKIHNSILDNYLVPYQADSNDIYREEVNEIITEHFEQDQKNFEIKKYATFSTQATNVAQANRQLNKIVQNFEKRFNDADAELSITDLGYMGRLRLMNSMLRPSKKLNLSYIDILLSGLSEKAFISPNRLEFFENFFKIDNHFGKIIFIREYPQTLEDQLIHELCDSGHELAISIHAKPYDMVQAKKDIQNKEILNKAEIVKQQKENFKKGIPDDTISDLAMEVKKTTKELVREMKEGGQKMFSGIFAVMLIEDSKEKLDNAVQDVQDIAATWQVVFDDIYQMQEEALNTMLPIGKPYLDVEMSYMRDMTTNNIASQIPFTTIELQSKTGQYYGQNQMSRSLITIDRTNDLNTPSGLVLGSSGGGKGMTVKWEIILNLLRNPHDRRIIVDPESEYLPIARAFGAQILDISAGTKNHLNILDMANIDLLDNEDRNENLVKEKSNLLASLFESVLKSFSDEEASIVDRVTRLTYEEFQEKRETPTLVDWYNILGQQPEEVAQNFYIKVEPYAIGAQNIFSHKTNIDLTAPFIVFNIKQLDDRMKPFAMKVILDQIWKQVVENQGKKKTWLYFDELQLNFDTEENANWFWKLWSRVRKYGAIPTGITQNVSTLLEVSAGEKMISNSEFIILLRQKLVDLQHLRNVVSLTPELIKYVGEKVPKGTGLIYAGGTKVPFENPIPKSTALYRLMNTDA</sequence>
<proteinExistence type="predicted"/>
<dbReference type="Proteomes" id="UP000225275">
    <property type="component" value="Unassembled WGS sequence"/>
</dbReference>
<evidence type="ECO:0000313" key="2">
    <source>
        <dbReference type="EMBL" id="PFG89193.1"/>
    </source>
</evidence>
<evidence type="ECO:0000313" key="3">
    <source>
        <dbReference type="Proteomes" id="UP000225275"/>
    </source>
</evidence>
<accession>A0AAP8JE92</accession>
<dbReference type="EMBL" id="MTJS01000002">
    <property type="protein sequence ID" value="PFG89193.1"/>
    <property type="molecule type" value="Genomic_DNA"/>
</dbReference>
<dbReference type="NCBIfam" id="NF045971">
    <property type="entry name" value="conju_CD1110"/>
    <property type="match status" value="1"/>
</dbReference>
<dbReference type="InterPro" id="IPR027417">
    <property type="entry name" value="P-loop_NTPase"/>
</dbReference>
<name>A0AAP8JE92_9LACT</name>
<dbReference type="InterPro" id="IPR002789">
    <property type="entry name" value="HerA_central"/>
</dbReference>
<dbReference type="Gene3D" id="3.40.50.300">
    <property type="entry name" value="P-loop containing nucleotide triphosphate hydrolases"/>
    <property type="match status" value="1"/>
</dbReference>